<gene>
    <name evidence="2" type="ORF">DD559_04115</name>
</gene>
<dbReference type="OrthoDB" id="7855389at2"/>
<dbReference type="AlphaFoldDB" id="A0A2U0SBG7"/>
<accession>A0A2U0SBG7</accession>
<dbReference type="EMBL" id="QENQ01000001">
    <property type="protein sequence ID" value="PVX28615.1"/>
    <property type="molecule type" value="Genomic_DNA"/>
</dbReference>
<sequence>MQHLSANHRELFLPLVDGIHEDPPWGLFMRNLVALTNARRAFMTIVLENRDFAQTPTVLHAAAPRAAHEPPLDFERILALGLYPYTALRPERVYDLDELLNYDDPAALRRQRDALHAMNINHGRWLRISARGAADASLFLVREREDFSARASAALSALAPLMASALRGLAAIAEQRLRIALAEDALARLGAGQLAFDAAGRVIAADALCRALLPFSSSPDPGVGQRMQLTPDAARLLEHACGSIASGASSEQLVLLDPHQSLWLLLRKADLVLPSPHAAPVAIGTLRIAGRGDADAAIRLIASVYGLSPREAALAHALTLGEPIIDAGLRLGLTAETARNYSKRIYAKTGARGQSDLVRILLNGLAPLC</sequence>
<proteinExistence type="predicted"/>
<dbReference type="InterPro" id="IPR000792">
    <property type="entry name" value="Tscrpt_reg_LuxR_C"/>
</dbReference>
<protein>
    <submittedName>
        <fullName evidence="2">LuxR family transcriptional regulator</fullName>
    </submittedName>
</protein>
<reference evidence="2 3" key="1">
    <citation type="submission" date="2018-05" db="EMBL/GenBank/DDBJ databases">
        <title>Description of Sphingomonas pokkalii sp nov, isolated from the rhizosphere of saline tolerant pokkali rice and its draft genome analysis.</title>
        <authorList>
            <person name="Menon R."/>
            <person name="Kumari S."/>
            <person name="Rameshkumar N."/>
        </authorList>
    </citation>
    <scope>NUCLEOTIDE SEQUENCE [LARGE SCALE GENOMIC DNA]</scope>
    <source>
        <strain evidence="2 3">L3B27</strain>
    </source>
</reference>
<dbReference type="SMART" id="SM00421">
    <property type="entry name" value="HTH_LUXR"/>
    <property type="match status" value="1"/>
</dbReference>
<comment type="caution">
    <text evidence="2">The sequence shown here is derived from an EMBL/GenBank/DDBJ whole genome shotgun (WGS) entry which is preliminary data.</text>
</comment>
<name>A0A2U0SBG7_9SPHN</name>
<dbReference type="RefSeq" id="WP_116468063.1">
    <property type="nucleotide sequence ID" value="NZ_QENQ01000001.1"/>
</dbReference>
<evidence type="ECO:0000313" key="3">
    <source>
        <dbReference type="Proteomes" id="UP000245890"/>
    </source>
</evidence>
<dbReference type="InterPro" id="IPR016032">
    <property type="entry name" value="Sig_transdc_resp-reg_C-effctor"/>
</dbReference>
<dbReference type="InterPro" id="IPR036388">
    <property type="entry name" value="WH-like_DNA-bd_sf"/>
</dbReference>
<evidence type="ECO:0000313" key="2">
    <source>
        <dbReference type="EMBL" id="PVX28615.1"/>
    </source>
</evidence>
<organism evidence="2 3">
    <name type="scientific">Sphingomonas pokkalii</name>
    <dbReference type="NCBI Taxonomy" id="2175090"/>
    <lineage>
        <taxon>Bacteria</taxon>
        <taxon>Pseudomonadati</taxon>
        <taxon>Pseudomonadota</taxon>
        <taxon>Alphaproteobacteria</taxon>
        <taxon>Sphingomonadales</taxon>
        <taxon>Sphingomonadaceae</taxon>
        <taxon>Sphingomonas</taxon>
    </lineage>
</organism>
<dbReference type="SUPFAM" id="SSF46894">
    <property type="entry name" value="C-terminal effector domain of the bipartite response regulators"/>
    <property type="match status" value="1"/>
</dbReference>
<dbReference type="Proteomes" id="UP000245890">
    <property type="component" value="Unassembled WGS sequence"/>
</dbReference>
<dbReference type="GO" id="GO:0006355">
    <property type="term" value="P:regulation of DNA-templated transcription"/>
    <property type="evidence" value="ECO:0007669"/>
    <property type="project" value="InterPro"/>
</dbReference>
<feature type="domain" description="HTH luxR-type" evidence="1">
    <location>
        <begin position="304"/>
        <end position="361"/>
    </location>
</feature>
<keyword evidence="3" id="KW-1185">Reference proteome</keyword>
<dbReference type="Gene3D" id="1.10.10.10">
    <property type="entry name" value="Winged helix-like DNA-binding domain superfamily/Winged helix DNA-binding domain"/>
    <property type="match status" value="1"/>
</dbReference>
<dbReference type="GO" id="GO:0003677">
    <property type="term" value="F:DNA binding"/>
    <property type="evidence" value="ECO:0007669"/>
    <property type="project" value="InterPro"/>
</dbReference>
<evidence type="ECO:0000259" key="1">
    <source>
        <dbReference type="SMART" id="SM00421"/>
    </source>
</evidence>